<reference evidence="1" key="1">
    <citation type="submission" date="2021-09" db="EMBL/GenBank/DDBJ databases">
        <title>The genome of Mauremys mutica provides insights into the evolution of semi-aquatic lifestyle.</title>
        <authorList>
            <person name="Gong S."/>
            <person name="Gao Y."/>
        </authorList>
    </citation>
    <scope>NUCLEOTIDE SEQUENCE</scope>
    <source>
        <strain evidence="1">MM-2020</strain>
        <tissue evidence="1">Muscle</tissue>
    </source>
</reference>
<accession>A0A9D3XEX3</accession>
<proteinExistence type="predicted"/>
<dbReference type="EMBL" id="JAHDVG010000474">
    <property type="protein sequence ID" value="KAH1178623.1"/>
    <property type="molecule type" value="Genomic_DNA"/>
</dbReference>
<dbReference type="AlphaFoldDB" id="A0A9D3XEX3"/>
<gene>
    <name evidence="1" type="ORF">KIL84_012325</name>
</gene>
<sequence>FFPKPHSSVDEQHRHSLDVKLCLVFYLDRTKLPKNLASLHSFVSYEAQMSDQMVSDQTISRWITSCITSAYETYLPTLGWESPSGLLKHFFACFVLQE</sequence>
<feature type="non-terminal residue" evidence="1">
    <location>
        <position position="1"/>
    </location>
</feature>
<evidence type="ECO:0000313" key="2">
    <source>
        <dbReference type="Proteomes" id="UP000827986"/>
    </source>
</evidence>
<organism evidence="1 2">
    <name type="scientific">Mauremys mutica</name>
    <name type="common">yellowpond turtle</name>
    <dbReference type="NCBI Taxonomy" id="74926"/>
    <lineage>
        <taxon>Eukaryota</taxon>
        <taxon>Metazoa</taxon>
        <taxon>Chordata</taxon>
        <taxon>Craniata</taxon>
        <taxon>Vertebrata</taxon>
        <taxon>Euteleostomi</taxon>
        <taxon>Archelosauria</taxon>
        <taxon>Testudinata</taxon>
        <taxon>Testudines</taxon>
        <taxon>Cryptodira</taxon>
        <taxon>Durocryptodira</taxon>
        <taxon>Testudinoidea</taxon>
        <taxon>Geoemydidae</taxon>
        <taxon>Geoemydinae</taxon>
        <taxon>Mauremys</taxon>
    </lineage>
</organism>
<keyword evidence="2" id="KW-1185">Reference proteome</keyword>
<comment type="caution">
    <text evidence="1">The sequence shown here is derived from an EMBL/GenBank/DDBJ whole genome shotgun (WGS) entry which is preliminary data.</text>
</comment>
<protein>
    <submittedName>
        <fullName evidence="1">Uncharacterized protein</fullName>
    </submittedName>
</protein>
<evidence type="ECO:0000313" key="1">
    <source>
        <dbReference type="EMBL" id="KAH1178623.1"/>
    </source>
</evidence>
<name>A0A9D3XEX3_9SAUR</name>
<dbReference type="Proteomes" id="UP000827986">
    <property type="component" value="Unassembled WGS sequence"/>
</dbReference>